<dbReference type="FunFam" id="2.60.120.290:FF:000003">
    <property type="entry name" value="Neuropilin"/>
    <property type="match status" value="4"/>
</dbReference>
<feature type="domain" description="EGF-like" evidence="35">
    <location>
        <begin position="356"/>
        <end position="392"/>
    </location>
</feature>
<dbReference type="CDD" id="cd00054">
    <property type="entry name" value="EGF_CA"/>
    <property type="match status" value="4"/>
</dbReference>
<dbReference type="FunFam" id="2.60.120.290:FF:000018">
    <property type="entry name" value="cubilin"/>
    <property type="match status" value="3"/>
</dbReference>
<keyword evidence="18 31" id="KW-1015">Disulfide bond</keyword>
<dbReference type="GO" id="GO:0005509">
    <property type="term" value="F:calcium ion binding"/>
    <property type="evidence" value="ECO:0007669"/>
    <property type="project" value="InterPro"/>
</dbReference>
<feature type="region of interest" description="Disordered" evidence="32">
    <location>
        <begin position="3796"/>
        <end position="3823"/>
    </location>
</feature>
<feature type="disulfide bond" evidence="31">
    <location>
        <begin position="382"/>
        <end position="391"/>
    </location>
</feature>
<dbReference type="InterPro" id="IPR049883">
    <property type="entry name" value="NOTCH1_EGF-like"/>
</dbReference>
<organism evidence="36 37">
    <name type="scientific">Podarcis lilfordi</name>
    <name type="common">Lilford's wall lizard</name>
    <dbReference type="NCBI Taxonomy" id="74358"/>
    <lineage>
        <taxon>Eukaryota</taxon>
        <taxon>Metazoa</taxon>
        <taxon>Chordata</taxon>
        <taxon>Craniata</taxon>
        <taxon>Vertebrata</taxon>
        <taxon>Euteleostomi</taxon>
        <taxon>Lepidosauria</taxon>
        <taxon>Squamata</taxon>
        <taxon>Bifurcata</taxon>
        <taxon>Unidentata</taxon>
        <taxon>Episquamata</taxon>
        <taxon>Laterata</taxon>
        <taxon>Lacertibaenia</taxon>
        <taxon>Lacertidae</taxon>
        <taxon>Podarcis</taxon>
    </lineage>
</organism>
<dbReference type="InterPro" id="IPR000859">
    <property type="entry name" value="CUB_dom"/>
</dbReference>
<feature type="domain" description="CUB" evidence="34">
    <location>
        <begin position="1196"/>
        <end position="1310"/>
    </location>
</feature>
<feature type="compositionally biased region" description="Basic and acidic residues" evidence="32">
    <location>
        <begin position="3802"/>
        <end position="3811"/>
    </location>
</feature>
<evidence type="ECO:0000256" key="21">
    <source>
        <dbReference type="ARBA" id="ARBA00023221"/>
    </source>
</evidence>
<dbReference type="InterPro" id="IPR001611">
    <property type="entry name" value="Leu-rich_rpt"/>
</dbReference>
<dbReference type="InterPro" id="IPR024731">
    <property type="entry name" value="NELL2-like_EGF"/>
</dbReference>
<keyword evidence="20" id="KW-0325">Glycoprotein</keyword>
<accession>A0AA35L433</accession>
<evidence type="ECO:0000256" key="15">
    <source>
        <dbReference type="ARBA" id="ARBA00022990"/>
    </source>
</evidence>
<dbReference type="FunFam" id="2.10.25.10:FF:000379">
    <property type="entry name" value="Cubilin"/>
    <property type="match status" value="1"/>
</dbReference>
<dbReference type="GO" id="GO:0031419">
    <property type="term" value="F:cobalamin binding"/>
    <property type="evidence" value="ECO:0007669"/>
    <property type="project" value="UniProtKB-KW"/>
</dbReference>
<keyword evidence="21" id="KW-0753">Steroid metabolism</keyword>
<keyword evidence="16" id="KW-0443">Lipid metabolism</keyword>
<dbReference type="SUPFAM" id="SSF52058">
    <property type="entry name" value="L domain-like"/>
    <property type="match status" value="1"/>
</dbReference>
<dbReference type="InterPro" id="IPR001881">
    <property type="entry name" value="EGF-like_Ca-bd_dom"/>
</dbReference>
<feature type="domain" description="CUB" evidence="34">
    <location>
        <begin position="1544"/>
        <end position="1660"/>
    </location>
</feature>
<dbReference type="FunFam" id="3.80.10.10:FF:000034">
    <property type="entry name" value="Ras suppressor protein 1"/>
    <property type="match status" value="1"/>
</dbReference>
<dbReference type="Pfam" id="PF00008">
    <property type="entry name" value="EGF"/>
    <property type="match status" value="3"/>
</dbReference>
<evidence type="ECO:0000256" key="2">
    <source>
        <dbReference type="ARBA" id="ARBA00004202"/>
    </source>
</evidence>
<dbReference type="FunFam" id="2.60.120.290:FF:000045">
    <property type="entry name" value="Cubilin"/>
    <property type="match status" value="1"/>
</dbReference>
<evidence type="ECO:0000313" key="36">
    <source>
        <dbReference type="EMBL" id="CAI5788818.1"/>
    </source>
</evidence>
<feature type="domain" description="CUB" evidence="34">
    <location>
        <begin position="2730"/>
        <end position="2845"/>
    </location>
</feature>
<evidence type="ECO:0000256" key="29">
    <source>
        <dbReference type="ARBA" id="ARBA00069437"/>
    </source>
</evidence>
<dbReference type="InterPro" id="IPR055414">
    <property type="entry name" value="LRR_R13L4/SHOC2-like"/>
</dbReference>
<keyword evidence="10" id="KW-0165">Cleavage on pair of basic residues</keyword>
<dbReference type="PROSITE" id="PS00022">
    <property type="entry name" value="EGF_1"/>
    <property type="match status" value="2"/>
</dbReference>
<dbReference type="Gene3D" id="2.60.120.290">
    <property type="entry name" value="Spermadhesin, CUB domain"/>
    <property type="match status" value="27"/>
</dbReference>
<protein>
    <recommendedName>
        <fullName evidence="25">Cubilin</fullName>
    </recommendedName>
    <alternativeName>
        <fullName evidence="29">Ras suppressor protein 1</fullName>
    </alternativeName>
</protein>
<comment type="subcellular location">
    <subcellularLocation>
        <location evidence="2">Cell membrane</location>
        <topology evidence="2">Peripheral membrane protein</topology>
    </subcellularLocation>
    <subcellularLocation>
        <location evidence="1">Endosome</location>
    </subcellularLocation>
    <subcellularLocation>
        <location evidence="24">Lysosome membrane</location>
        <topology evidence="24">Peripheral membrane protein</topology>
    </subcellularLocation>
</comment>
<dbReference type="Gene3D" id="2.10.25.10">
    <property type="entry name" value="Laminin"/>
    <property type="match status" value="5"/>
</dbReference>
<feature type="domain" description="CUB" evidence="34">
    <location>
        <begin position="1903"/>
        <end position="2016"/>
    </location>
</feature>
<evidence type="ECO:0000256" key="4">
    <source>
        <dbReference type="ARBA" id="ARBA00022475"/>
    </source>
</evidence>
<dbReference type="FunFam" id="2.10.25.10:FF:000472">
    <property type="entry name" value="Uncharacterized protein, isoform A"/>
    <property type="match status" value="1"/>
</dbReference>
<feature type="domain" description="CUB" evidence="34">
    <location>
        <begin position="2142"/>
        <end position="2259"/>
    </location>
</feature>
<dbReference type="InterPro" id="IPR003591">
    <property type="entry name" value="Leu-rich_rpt_typical-subtyp"/>
</dbReference>
<dbReference type="CDD" id="cd00053">
    <property type="entry name" value="EGF"/>
    <property type="match status" value="1"/>
</dbReference>
<keyword evidence="23" id="KW-0170">Cobalt</keyword>
<dbReference type="SMART" id="SM00181">
    <property type="entry name" value="EGF"/>
    <property type="match status" value="6"/>
</dbReference>
<feature type="domain" description="CUB" evidence="34">
    <location>
        <begin position="398"/>
        <end position="510"/>
    </location>
</feature>
<keyword evidence="8" id="KW-0433">Leucine-rich repeat</keyword>
<keyword evidence="5 31" id="KW-0245">EGF-like domain</keyword>
<dbReference type="SMART" id="SM00369">
    <property type="entry name" value="LRR_TYP"/>
    <property type="match status" value="7"/>
</dbReference>
<dbReference type="InterPro" id="IPR000152">
    <property type="entry name" value="EGF-type_Asp/Asn_hydroxyl_site"/>
</dbReference>
<dbReference type="CDD" id="cd00041">
    <property type="entry name" value="CUB"/>
    <property type="match status" value="27"/>
</dbReference>
<feature type="domain" description="CUB" evidence="34">
    <location>
        <begin position="2495"/>
        <end position="2612"/>
    </location>
</feature>
<dbReference type="Pfam" id="PF07645">
    <property type="entry name" value="EGF_CA"/>
    <property type="match status" value="2"/>
</dbReference>
<feature type="domain" description="CUB" evidence="34">
    <location>
        <begin position="2846"/>
        <end position="2960"/>
    </location>
</feature>
<evidence type="ECO:0000256" key="24">
    <source>
        <dbReference type="ARBA" id="ARBA00023765"/>
    </source>
</evidence>
<dbReference type="PROSITE" id="PS51450">
    <property type="entry name" value="LRR"/>
    <property type="match status" value="2"/>
</dbReference>
<dbReference type="GO" id="GO:0005765">
    <property type="term" value="C:lysosomal membrane"/>
    <property type="evidence" value="ECO:0007669"/>
    <property type="project" value="UniProtKB-SubCell"/>
</dbReference>
<dbReference type="PROSITE" id="PS50026">
    <property type="entry name" value="EGF_3"/>
    <property type="match status" value="4"/>
</dbReference>
<feature type="signal peptide" evidence="33">
    <location>
        <begin position="1"/>
        <end position="26"/>
    </location>
</feature>
<dbReference type="FunFam" id="2.60.120.290:FF:000013">
    <property type="entry name" value="Membrane frizzled-related protein"/>
    <property type="match status" value="10"/>
</dbReference>
<keyword evidence="12" id="KW-0677">Repeat</keyword>
<dbReference type="SMART" id="SM00179">
    <property type="entry name" value="EGF_CA"/>
    <property type="match status" value="5"/>
</dbReference>
<evidence type="ECO:0000256" key="8">
    <source>
        <dbReference type="ARBA" id="ARBA00022614"/>
    </source>
</evidence>
<feature type="domain" description="CUB" evidence="34">
    <location>
        <begin position="514"/>
        <end position="626"/>
    </location>
</feature>
<evidence type="ECO:0000256" key="13">
    <source>
        <dbReference type="ARBA" id="ARBA00022753"/>
    </source>
</evidence>
<dbReference type="FunFam" id="2.60.120.290:FF:000005">
    <property type="entry name" value="Procollagen C-endopeptidase enhancer 1"/>
    <property type="match status" value="6"/>
</dbReference>
<keyword evidence="14" id="KW-0653">Protein transport</keyword>
<feature type="domain" description="CUB" evidence="34">
    <location>
        <begin position="3082"/>
        <end position="3199"/>
    </location>
</feature>
<dbReference type="EMBL" id="OX395137">
    <property type="protein sequence ID" value="CAI5788818.1"/>
    <property type="molecule type" value="Genomic_DNA"/>
</dbReference>
<evidence type="ECO:0000256" key="11">
    <source>
        <dbReference type="ARBA" id="ARBA00022729"/>
    </source>
</evidence>
<evidence type="ECO:0000256" key="32">
    <source>
        <dbReference type="SAM" id="MobiDB-lite"/>
    </source>
</evidence>
<dbReference type="Proteomes" id="UP001178461">
    <property type="component" value="Chromosome 12"/>
</dbReference>
<feature type="domain" description="CUB" evidence="34">
    <location>
        <begin position="3324"/>
        <end position="3434"/>
    </location>
</feature>
<evidence type="ECO:0000256" key="10">
    <source>
        <dbReference type="ARBA" id="ARBA00022685"/>
    </source>
</evidence>
<dbReference type="PANTHER" id="PTHR24251">
    <property type="entry name" value="OVOCHYMASE-RELATED"/>
    <property type="match status" value="1"/>
</dbReference>
<evidence type="ECO:0000256" key="27">
    <source>
        <dbReference type="ARBA" id="ARBA00049703"/>
    </source>
</evidence>
<evidence type="ECO:0000259" key="35">
    <source>
        <dbReference type="PROSITE" id="PS50026"/>
    </source>
</evidence>
<feature type="domain" description="CUB" evidence="34">
    <location>
        <begin position="2614"/>
        <end position="2726"/>
    </location>
</feature>
<feature type="chain" id="PRO_5041436318" description="Cubilin" evidence="33">
    <location>
        <begin position="27"/>
        <end position="3823"/>
    </location>
</feature>
<keyword evidence="4" id="KW-1003">Cell membrane</keyword>
<evidence type="ECO:0000256" key="14">
    <source>
        <dbReference type="ARBA" id="ARBA00022927"/>
    </source>
</evidence>
<feature type="domain" description="CUB" evidence="34">
    <location>
        <begin position="746"/>
        <end position="856"/>
    </location>
</feature>
<reference evidence="36" key="1">
    <citation type="submission" date="2022-12" db="EMBL/GenBank/DDBJ databases">
        <authorList>
            <person name="Alioto T."/>
            <person name="Alioto T."/>
            <person name="Gomez Garrido J."/>
        </authorList>
    </citation>
    <scope>NUCLEOTIDE SEQUENCE</scope>
</reference>
<name>A0AA35L433_9SAUR</name>
<dbReference type="PROSITE" id="PS01180">
    <property type="entry name" value="CUB"/>
    <property type="match status" value="27"/>
</dbReference>
<feature type="domain" description="CUB" evidence="34">
    <location>
        <begin position="632"/>
        <end position="745"/>
    </location>
</feature>
<feature type="domain" description="EGF-like" evidence="35">
    <location>
        <begin position="130"/>
        <end position="167"/>
    </location>
</feature>
<keyword evidence="13" id="KW-0967">Endosome</keyword>
<comment type="caution">
    <text evidence="31">Lacks conserved residue(s) required for the propagation of feature annotation.</text>
</comment>
<feature type="domain" description="CUB" evidence="34">
    <location>
        <begin position="1312"/>
        <end position="1427"/>
    </location>
</feature>
<dbReference type="PROSITE" id="PS00010">
    <property type="entry name" value="ASX_HYDROXYL"/>
    <property type="match status" value="2"/>
</dbReference>
<gene>
    <name evidence="36" type="ORF">PODLI_1B040795</name>
</gene>
<comment type="subunit">
    <text evidence="27">Interacts with AMN. Component of the cubam complex composed of one CUBN trimer and one AMN chain. The cubam complex can dimerize. Interacts with LRP2 in a dual-receptor complex in a calcium-dependent manner. Found in a complex with PID1/PCLI1, LRP1 and CUBNI. Interacts with LRP1 and PID1/PCLI1.</text>
</comment>
<feature type="domain" description="CUB" evidence="34">
    <location>
        <begin position="1777"/>
        <end position="1888"/>
    </location>
</feature>
<feature type="disulfide bond" evidence="30">
    <location>
        <begin position="2962"/>
        <end position="2989"/>
    </location>
</feature>
<feature type="domain" description="CUB" evidence="34">
    <location>
        <begin position="2261"/>
        <end position="2373"/>
    </location>
</feature>
<evidence type="ECO:0000256" key="25">
    <source>
        <dbReference type="ARBA" id="ARBA00023878"/>
    </source>
</evidence>
<keyword evidence="9" id="KW-0846">Cobalamin</keyword>
<evidence type="ECO:0000256" key="9">
    <source>
        <dbReference type="ARBA" id="ARBA00022628"/>
    </source>
</evidence>
<feature type="domain" description="CUB" evidence="34">
    <location>
        <begin position="3203"/>
        <end position="3322"/>
    </location>
</feature>
<keyword evidence="17" id="KW-0472">Membrane</keyword>
<evidence type="ECO:0000256" key="31">
    <source>
        <dbReference type="PROSITE-ProRule" id="PRU00076"/>
    </source>
</evidence>
<feature type="domain" description="CUB" evidence="34">
    <location>
        <begin position="2017"/>
        <end position="2138"/>
    </location>
</feature>
<comment type="function">
    <text evidence="26">Endocytic receptor which plays a role in lipoprotein, vitamin and iron metabolism by facilitating their uptake. Acts together with LRP2 to mediate endocytosis of high-density lipoproteins, GC, hemoglobin, ALB, TF and SCGB1A1. Acts together with AMN to mediate endocytosis of the CBLIF-cobalamin complex. Binds to ALB, MB, Kappa and lambda-light chains, TF, hemoglobin, GC, SCGB1A1, APOA1, high density lipoprotein, and the CBLIF-cobalamin complex. Ligand binding requires calcium. Serves as important transporter in several absorptive epithelia, including intestine, renal proximal tubules and embryonic yolk sac. May play an important role in the development of the peri-implantation embryo through internalization of APOA1 and cholesterol. Binds to LGALS3 at the maternal-fetal interface.</text>
</comment>
<dbReference type="PROSITE" id="PS01186">
    <property type="entry name" value="EGF_2"/>
    <property type="match status" value="1"/>
</dbReference>
<feature type="domain" description="EGF-like" evidence="35">
    <location>
        <begin position="318"/>
        <end position="354"/>
    </location>
</feature>
<evidence type="ECO:0000256" key="16">
    <source>
        <dbReference type="ARBA" id="ARBA00023098"/>
    </source>
</evidence>
<dbReference type="FunFam" id="2.60.120.290:FF:000047">
    <property type="entry name" value="Cubilin"/>
    <property type="match status" value="1"/>
</dbReference>
<dbReference type="InterPro" id="IPR000742">
    <property type="entry name" value="EGF"/>
</dbReference>
<sequence>MLSPGSLRWALVTFLIISGFNYGSESTEKKRAKRGINQDQPRLSSERGNLVFHTGSAKNIEFRTGSQGRIKVNEEDLVETLIQIRKNKDEILELKRIAGIPQNISSQITQLHSKIVNIEGRLQSLEQTILRKACSSNPCQNSGTCIDLLDAFFCLCPNNWQPKYSCICDAGWMAPPGSPACTADIDECSLPKPPCSLDPPVQCQNKPGSYSCGPCPSGWQGNGYTCQDINECEIDNGGCSTAPMVQCINTMGSFHCGYCPPGYEGDGKVCTQVNICSVNNGGCHPLAACTSISGLLPSCICPAGYTGSGYGPSGCVALSTICQTQNPCLNGVCLTTVSGYICECHPGWTGANCTENIDECSSNPCQHGGSCTDAVNGYSCECTSSWTGPQCQTPQQACGGSLSGLSGSFSYLNHTEQYNQPVSCAWVVRTTNDKILWITFPVFQLEESISCRSGFLQIHDGESASANALGKYCGSSPPEELFSSHNSLYFWLHSDHMMNARGFTVHWESRQPVCGGELTGTYGSINSPGYPGNYPPNKDCYWIVSTNPNLLITFAFGTLSLEHHDNCSQDYLEIRDGLLPQDPLLGRYCSSVLPPPLQTTGPYGLVHFHSDGSNSDRGFHITYTTSAADPNCGGNYTGSSGVILSPYWPNHYLNNRQCIYIIRQPPGEKMILNFTHLELDSHPSCNWNYVEVRDGDTEMDPLINKFCGNNTLPSAITSHGSNLWVKFKSDTSVQRSSFRAVYDVACGGALSGEGVIRSPYYTRPLSHYKICEWIISQPEGHRVILNFTDFRLHNISSCELDYVEVRDGNNVNAPSLGKYCGETVPSVIQSMRNNLYIKFRASSAENLGFLAEYKSLDAACGGTLTEPNGIISSPGYPTIYPHGVRCAWTILVQPGHLIRLTFSYFYLEFDYNCNRDYLEIYDNSTMTTLGRYCGRSVPPSMTSGGNTLMLSFVTNRNIASEGFSVNYVSLNSSTVCSHEYTEATGELTSPNYPGHYPNRMTCIYRIHVGNNKQIALHFTNFSLEEGARDGGYETSPLLGKYCGSTLPPVTISQSNKLWIKFESDFLHTSTGFSAYWDGTSTGCGGTLATSSGIFTSPNYPLPYYHNSECYWLLKSSHGSPFELQFDQFHLESHSSCQYDYVAVYDGNSTNAKMLGKFCDDQIPPTLHSTGDSLYVKLRTDATLGGGGFFARYKQICQGVVIANRSQGILESLNYPNKYPPDSLCTWTIQTTTGNTLNYSFSDFSTEGGENCGRDHLKLYDGPNAQSSLIGTFCGNTVVPAGGTTGRSLHVVFFSDKIGESTGFQMLWHVNGCGAELSGTSGSFHSPGYPNKYPNNRECHWYIHTAPGSSIQLTVVEFDVEYHSSCNYDVLEIYGGPDFSSPRLAQLCTPRSLQNPLHVSSTGNAVSVRFKADRYVNGRGFNATWQEIPGGCGGVFQAPSGEIHSPNYPQPYSNSSDCSWVIRVDGGHRVLLNFTDFEIESHRSCNYDYVAVFDGSSAEAPLLRKVCGQQRPSPILSTQNTIFVRFRSDSTVHLRGFRAQFTEECGSVLEVDSVGTAISSPLYPAKYPNNQNCSWIILAQEPFNHVTLSFTDFETEDRRHNCSTDYVEIQEGDNYDAPLQGRYCGTTIPHPVTSFGSALSVNFISNDANTAKGFHAIVAASTSACGGTFHMERGAFNSPNFPEPYPPNIECVWNILVSPGNRLQLSFTDFQMEASDDCNKDYLEIREANSSGHLVGRFCGDSVMENYTSITGHGLWVIFVSDASGDGRGFQATFAHMFGNTVVGSSGQIASPLWPRNYPHYSNYQWTITGNTTQVVHGQITQMDIEDTYSCYFDKLKVYDGPNTHSRLIGTYCGVAPFSFTSSGSSVTLQFASDFSVNGKGFLLDWNVVEAPTAVGHAIPIGACGGFSRTSETPSFLFSPDWPSNYRNFADCTWVIRAPDSTVEINILSLDIESHRSCNYDKLVLRDGDNSLAPVLATLCGREAPGPIRSTGNALYIRFTSDASITGAGFNASYHKSCGGYLYTDSGVVTSPNYLQTYPPNLNCSWHVMVTVGFIIGIHSEELFQVINEDAACSRGDYVELRNGPDPSAPPLGPSSRNGRFCGSNSLSTMYTTDNQLFVHFLSDSSNGGQGFKLKYEAKGLACGGNFYISQSNPSGFISSPGHPGNYPPHAECVWTIIAPYGAAVELQFEDHFDIQSSPNCTLSYLELRDGADANSPVIAKLCGNSLPGIQRSSGSTLYMRFRSDSIDPHTGFNVKYSRAVCGGTLMGQNGVIESVGFPDLHYPDNLLCEWFLRGPVGHFLTIRFEALDIQNSSECGYDYLEIREQYASGDLLGKYCGASIPSALDTSSNLAYIKFASDGSINAPGFRLHFSASVEECGGDLRGTVGTFTSPNYPNSALHKLKCEWRIMVPLGRRVTLTIHDMTFGLYQNCSSNYVAVHNGFGENAPRLSTLCGLVAPGTQVKSSGNKITVVMVKSHDGFEASFRITYASNEEAVCGSHLLSSGGGNLTSPGYDGTSNYANNLNCEWVIQNPQPSITTLYLLFGDFHLEQHINCQNDYLEIRRGDSDGGLLYRLCGHSPPQHPLLIAAPQTWIQFLSNDQNTDKGFFIYYGSLACGGVMEGESGIISSPNYPAPYNSSSHCSWLLVAPEGHTINLTFVDFEIENHRTCRWDSVTILNGGSPSSPVIGRYCGTSSPGTIQSGSNQLLINFNSDHSVQGDGFYATWTADSLGCGGILHSENGTIHSPHWPQDFPSNIRCSWTIITHESKHLEITFNENFQIPDSYRQCQSSYVKVLRGRDNEQEDAVLAVGCGNSAPGPIVAPGNMMTVVFQSQDIPGRGFSASFISRCGANFTAPSGRIASPNFPHQYDNNMNCNYIIDVEPQSIVILRFHTFGLQSHNALGDCAYDGVKVFRGDRADPYPEETFCGNEIPHPISIIGSTLLNFYTDSHTVGVGFLATYAAIPCGGVFNSSSGTVRSPTHSFTEYHHNMNCSYYITVRSNKIVALKFNSFHLEASSSCHKDSVTVYDGLNIYAPLLGTFCGVALPPPIKSSTNNLLLLFRTDSSGTANGWSASFRETLGPQQGCGGYLTNSSDSFGSPDSDMDGKYDKDLECVWVIAAPINKLINLTFNTFQLEAESSVQNCRYDYVQLFDGSNENATVVGKFCGSRVPAPFLSTDNFLTIKFVTDMYVERAGFNVTYTTVDRLCGGVFNATSTSQTATSPYFPEAYPPFTYCRWVIDAPPEQHVKIVVQEFHLQSSQDCSQNYLEFQESPLGNPEHADHVHRFCGSENLAIPVFYSYGRTAVVIFRSEAYVVNNGLSFSYLTSGCNREYNQSFGYLKSPGWPDPYPHNLDCTIILRSPLNHTISLFFNSFNLQHSGCRDFLEVRNGSDANSPLLGKYCGNTLPNPVFAKNHAVYLRFKSDILASSEGYEITWTSSPTGCGGTLYGETGSFASPGYPASYQNQTDCEWTIKAPQGRAVTVNFAFISIDDPGDCSSNYLKLYNGPDSSHASMGPYCGMDTNIAPFTAASHEVFIKFHSESVPVPSRRLTMSKSLKKIVEESREKNILEVDMCDRGISSMLDISGLFTLSHITQLVLSHNKLTTVPANIADLRNLEVLNFFNNQIEELPIQISSLQKLKHLNLGMNRLNSLPRGFGSLPALEVLDLTYNNLNENSLPGNFFYLTTLRALYLSDNDFEILPPDIGKLTKLQILSLRDNDLISLPKEIGELTQLKELHIQGNRLTVLPPELGNLDLTGQKQVFKAENNPWVTPIADQFQLGISHVFEYIRSETYKYLYGRHMQANPEPPKKNNDKSKKISRKPLAAKNK</sequence>
<feature type="disulfide bond" evidence="30">
    <location>
        <begin position="2261"/>
        <end position="2288"/>
    </location>
</feature>
<dbReference type="PROSITE" id="PS01187">
    <property type="entry name" value="EGF_CA"/>
    <property type="match status" value="1"/>
</dbReference>
<feature type="disulfide bond" evidence="31">
    <location>
        <begin position="344"/>
        <end position="353"/>
    </location>
</feature>
<evidence type="ECO:0000313" key="37">
    <source>
        <dbReference type="Proteomes" id="UP001178461"/>
    </source>
</evidence>
<feature type="domain" description="CUB" evidence="34">
    <location>
        <begin position="976"/>
        <end position="1079"/>
    </location>
</feature>
<evidence type="ECO:0000256" key="28">
    <source>
        <dbReference type="ARBA" id="ARBA00053823"/>
    </source>
</evidence>
<dbReference type="SUPFAM" id="SSF57196">
    <property type="entry name" value="EGF/Laminin"/>
    <property type="match status" value="5"/>
</dbReference>
<evidence type="ECO:0000256" key="12">
    <source>
        <dbReference type="ARBA" id="ARBA00022737"/>
    </source>
</evidence>
<comment type="function">
    <text evidence="28">Potentially plays a role in the Ras signal transduction pathway. Capable of suppressing v-Ras transformation in vitro.</text>
</comment>
<dbReference type="InterPro" id="IPR018097">
    <property type="entry name" value="EGF_Ca-bd_CS"/>
</dbReference>
<dbReference type="InterPro" id="IPR032675">
    <property type="entry name" value="LRR_dom_sf"/>
</dbReference>
<dbReference type="GO" id="GO:0015031">
    <property type="term" value="P:protein transport"/>
    <property type="evidence" value="ECO:0007669"/>
    <property type="project" value="UniProtKB-KW"/>
</dbReference>
<dbReference type="SUPFAM" id="SSF49854">
    <property type="entry name" value="Spermadhesin, CUB domain"/>
    <property type="match status" value="27"/>
</dbReference>
<dbReference type="SMART" id="SM00042">
    <property type="entry name" value="CUB"/>
    <property type="match status" value="27"/>
</dbReference>
<keyword evidence="3" id="KW-0813">Transport</keyword>
<feature type="domain" description="CUB" evidence="34">
    <location>
        <begin position="2962"/>
        <end position="3075"/>
    </location>
</feature>
<dbReference type="GO" id="GO:0005886">
    <property type="term" value="C:plasma membrane"/>
    <property type="evidence" value="ECO:0007669"/>
    <property type="project" value="UniProtKB-SubCell"/>
</dbReference>
<feature type="domain" description="CUB" evidence="34">
    <location>
        <begin position="860"/>
        <end position="970"/>
    </location>
</feature>
<evidence type="ECO:0000256" key="19">
    <source>
        <dbReference type="ARBA" id="ARBA00023166"/>
    </source>
</evidence>
<dbReference type="Pfam" id="PF23598">
    <property type="entry name" value="LRR_14"/>
    <property type="match status" value="1"/>
</dbReference>
<dbReference type="FunFam" id="3.80.10.10:FF:000159">
    <property type="entry name" value="Ras suppressor protein 1"/>
    <property type="match status" value="1"/>
</dbReference>
<keyword evidence="37" id="KW-1185">Reference proteome</keyword>
<feature type="domain" description="CUB" evidence="34">
    <location>
        <begin position="3438"/>
        <end position="3537"/>
    </location>
</feature>
<evidence type="ECO:0000256" key="17">
    <source>
        <dbReference type="ARBA" id="ARBA00023136"/>
    </source>
</evidence>
<keyword evidence="19" id="KW-1207">Sterol metabolism</keyword>
<evidence type="ECO:0000256" key="33">
    <source>
        <dbReference type="SAM" id="SignalP"/>
    </source>
</evidence>
<keyword evidence="22" id="KW-0458">Lysosome</keyword>
<keyword evidence="7" id="KW-0597">Phosphoprotein</keyword>
<feature type="domain" description="CUB" evidence="34">
    <location>
        <begin position="2377"/>
        <end position="2486"/>
    </location>
</feature>
<keyword evidence="11 33" id="KW-0732">Signal</keyword>
<dbReference type="Gene3D" id="3.80.10.10">
    <property type="entry name" value="Ribonuclease Inhibitor"/>
    <property type="match status" value="2"/>
</dbReference>
<evidence type="ECO:0000256" key="30">
    <source>
        <dbReference type="PROSITE-ProRule" id="PRU00059"/>
    </source>
</evidence>
<proteinExistence type="predicted"/>
<evidence type="ECO:0000256" key="26">
    <source>
        <dbReference type="ARBA" id="ARBA00049611"/>
    </source>
</evidence>
<feature type="domain" description="CUB" evidence="34">
    <location>
        <begin position="1664"/>
        <end position="1776"/>
    </location>
</feature>
<evidence type="ECO:0000256" key="22">
    <source>
        <dbReference type="ARBA" id="ARBA00023228"/>
    </source>
</evidence>
<dbReference type="FunFam" id="2.10.25.10:FF:000429">
    <property type="entry name" value="Cubilin"/>
    <property type="match status" value="1"/>
</dbReference>
<evidence type="ECO:0000256" key="20">
    <source>
        <dbReference type="ARBA" id="ARBA00023180"/>
    </source>
</evidence>
<feature type="domain" description="CUB" evidence="34">
    <location>
        <begin position="1083"/>
        <end position="1195"/>
    </location>
</feature>
<dbReference type="Pfam" id="PF00431">
    <property type="entry name" value="CUB"/>
    <property type="match status" value="27"/>
</dbReference>
<feature type="domain" description="CUB" evidence="34">
    <location>
        <begin position="1431"/>
        <end position="1543"/>
    </location>
</feature>
<evidence type="ECO:0000256" key="6">
    <source>
        <dbReference type="ARBA" id="ARBA00022548"/>
    </source>
</evidence>
<dbReference type="GO" id="GO:0007165">
    <property type="term" value="P:signal transduction"/>
    <property type="evidence" value="ECO:0007669"/>
    <property type="project" value="UniProtKB-ARBA"/>
</dbReference>
<keyword evidence="15" id="KW-0007">Acetylation</keyword>
<dbReference type="InterPro" id="IPR035914">
    <property type="entry name" value="Sperma_CUB_dom_sf"/>
</dbReference>
<dbReference type="SMART" id="SM00364">
    <property type="entry name" value="LRR_BAC"/>
    <property type="match status" value="4"/>
</dbReference>
<evidence type="ECO:0000259" key="34">
    <source>
        <dbReference type="PROSITE" id="PS01180"/>
    </source>
</evidence>
<keyword evidence="6" id="KW-0153">Cholesterol metabolism</keyword>
<evidence type="ECO:0000256" key="1">
    <source>
        <dbReference type="ARBA" id="ARBA00004177"/>
    </source>
</evidence>
<evidence type="ECO:0000256" key="23">
    <source>
        <dbReference type="ARBA" id="ARBA00023285"/>
    </source>
</evidence>
<evidence type="ECO:0000256" key="18">
    <source>
        <dbReference type="ARBA" id="ARBA00023157"/>
    </source>
</evidence>
<evidence type="ECO:0000256" key="7">
    <source>
        <dbReference type="ARBA" id="ARBA00022553"/>
    </source>
</evidence>
<dbReference type="GO" id="GO:0005768">
    <property type="term" value="C:endosome"/>
    <property type="evidence" value="ECO:0007669"/>
    <property type="project" value="UniProtKB-SubCell"/>
</dbReference>
<evidence type="ECO:0000256" key="5">
    <source>
        <dbReference type="ARBA" id="ARBA00022536"/>
    </source>
</evidence>
<feature type="domain" description="EGF-like" evidence="35">
    <location>
        <begin position="272"/>
        <end position="308"/>
    </location>
</feature>
<dbReference type="CDD" id="cd22201">
    <property type="entry name" value="cubilin_NTD"/>
    <property type="match status" value="1"/>
</dbReference>
<dbReference type="GO" id="GO:0008203">
    <property type="term" value="P:cholesterol metabolic process"/>
    <property type="evidence" value="ECO:0007669"/>
    <property type="project" value="UniProtKB-KW"/>
</dbReference>
<dbReference type="Pfam" id="PF12947">
    <property type="entry name" value="EGF_3"/>
    <property type="match status" value="1"/>
</dbReference>
<evidence type="ECO:0000256" key="3">
    <source>
        <dbReference type="ARBA" id="ARBA00022448"/>
    </source>
</evidence>